<proteinExistence type="predicted"/>
<dbReference type="RefSeq" id="WP_210060166.1">
    <property type="nucleotide sequence ID" value="NZ_JAGGLJ010000003.1"/>
</dbReference>
<keyword evidence="2" id="KW-1185">Reference proteome</keyword>
<gene>
    <name evidence="1" type="ORF">J2Z71_000382</name>
</gene>
<protein>
    <recommendedName>
        <fullName evidence="3">Lipoprotein</fullName>
    </recommendedName>
</protein>
<accession>A0ABS4KDY9</accession>
<name>A0ABS4KDY9_9FIRM</name>
<evidence type="ECO:0000313" key="2">
    <source>
        <dbReference type="Proteomes" id="UP001519306"/>
    </source>
</evidence>
<evidence type="ECO:0008006" key="3">
    <source>
        <dbReference type="Google" id="ProtNLM"/>
    </source>
</evidence>
<dbReference type="EMBL" id="JAGGLJ010000003">
    <property type="protein sequence ID" value="MBP2024859.1"/>
    <property type="molecule type" value="Genomic_DNA"/>
</dbReference>
<dbReference type="Proteomes" id="UP001519306">
    <property type="component" value="Unassembled WGS sequence"/>
</dbReference>
<sequence length="181" mass="21596">MKKKKLLIIFITLFSFVFLVSCNRDEKEALINSFLNTYYDQMYFTNDDIAEIKEDIEKSSTTIYLDIQTNKEIENENSFDSVKYFNNYRDLISLNCLNDLIVNRNLPNFNLKINNIKKSSVDIVSIEKVSQDIYKVDYELHIELKNNIKTDYKNTQEFTIIKKDDKYLIDNIQNDFINFEK</sequence>
<organism evidence="1 2">
    <name type="scientific">Peptoniphilus stercorisuis</name>
    <dbReference type="NCBI Taxonomy" id="1436965"/>
    <lineage>
        <taxon>Bacteria</taxon>
        <taxon>Bacillati</taxon>
        <taxon>Bacillota</taxon>
        <taxon>Tissierellia</taxon>
        <taxon>Tissierellales</taxon>
        <taxon>Peptoniphilaceae</taxon>
        <taxon>Peptoniphilus</taxon>
    </lineage>
</organism>
<dbReference type="PROSITE" id="PS51257">
    <property type="entry name" value="PROKAR_LIPOPROTEIN"/>
    <property type="match status" value="1"/>
</dbReference>
<evidence type="ECO:0000313" key="1">
    <source>
        <dbReference type="EMBL" id="MBP2024859.1"/>
    </source>
</evidence>
<comment type="caution">
    <text evidence="1">The sequence shown here is derived from an EMBL/GenBank/DDBJ whole genome shotgun (WGS) entry which is preliminary data.</text>
</comment>
<reference evidence="1 2" key="1">
    <citation type="submission" date="2021-03" db="EMBL/GenBank/DDBJ databases">
        <title>Genomic Encyclopedia of Type Strains, Phase IV (KMG-IV): sequencing the most valuable type-strain genomes for metagenomic binning, comparative biology and taxonomic classification.</title>
        <authorList>
            <person name="Goeker M."/>
        </authorList>
    </citation>
    <scope>NUCLEOTIDE SEQUENCE [LARGE SCALE GENOMIC DNA]</scope>
    <source>
        <strain evidence="1 2">DSM 27563</strain>
    </source>
</reference>